<dbReference type="Proteomes" id="UP000199517">
    <property type="component" value="Unassembled WGS sequence"/>
</dbReference>
<accession>A0A1I1Y7G3</accession>
<organism evidence="1 2">
    <name type="scientific">Paracidovorax konjaci</name>
    <dbReference type="NCBI Taxonomy" id="32040"/>
    <lineage>
        <taxon>Bacteria</taxon>
        <taxon>Pseudomonadati</taxon>
        <taxon>Pseudomonadota</taxon>
        <taxon>Betaproteobacteria</taxon>
        <taxon>Burkholderiales</taxon>
        <taxon>Comamonadaceae</taxon>
        <taxon>Paracidovorax</taxon>
    </lineage>
</organism>
<gene>
    <name evidence="1" type="ORF">SAMN04489710_11636</name>
</gene>
<keyword evidence="2" id="KW-1185">Reference proteome</keyword>
<protein>
    <submittedName>
        <fullName evidence="1">Uncharacterized protein</fullName>
    </submittedName>
</protein>
<dbReference type="RefSeq" id="WP_092956219.1">
    <property type="nucleotide sequence ID" value="NZ_FOMQ01000016.1"/>
</dbReference>
<sequence>MTNAIPHAPAPAGDAAPTAQALFDGEHLPFPPLPAPLAASLRPQGPAWFATRPVEASPYGLGAFLAEAEARPDLPEYALVGFDGHGTNSWAVHFYRVAPGIALFIQLPWGGAYTEPEPARAEIAEVFAWAGELQARVQQAVDARRIPEGMRIEIAASRFGHAGWRWLGAHQNAAAVPWNPPGGMKAATLRAIDGALAGRPVLPVA</sequence>
<dbReference type="OrthoDB" id="564939at2"/>
<dbReference type="EMBL" id="FOMQ01000016">
    <property type="protein sequence ID" value="SFE15506.1"/>
    <property type="molecule type" value="Genomic_DNA"/>
</dbReference>
<proteinExistence type="predicted"/>
<dbReference type="AlphaFoldDB" id="A0A1I1Y7G3"/>
<reference evidence="2" key="1">
    <citation type="submission" date="2016-10" db="EMBL/GenBank/DDBJ databases">
        <authorList>
            <person name="Varghese N."/>
            <person name="Submissions S."/>
        </authorList>
    </citation>
    <scope>NUCLEOTIDE SEQUENCE [LARGE SCALE GENOMIC DNA]</scope>
    <source>
        <strain evidence="2">DSM 7481</strain>
    </source>
</reference>
<evidence type="ECO:0000313" key="1">
    <source>
        <dbReference type="EMBL" id="SFE15506.1"/>
    </source>
</evidence>
<name>A0A1I1Y7G3_9BURK</name>
<evidence type="ECO:0000313" key="2">
    <source>
        <dbReference type="Proteomes" id="UP000199517"/>
    </source>
</evidence>